<feature type="compositionally biased region" description="Low complexity" evidence="1">
    <location>
        <begin position="531"/>
        <end position="542"/>
    </location>
</feature>
<proteinExistence type="predicted"/>
<reference evidence="2" key="2">
    <citation type="submission" date="2020-09" db="EMBL/GenBank/DDBJ databases">
        <authorList>
            <person name="Sun Q."/>
            <person name="Zhou Y."/>
        </authorList>
    </citation>
    <scope>NUCLEOTIDE SEQUENCE</scope>
    <source>
        <strain evidence="2">CGMCC 1.12187</strain>
    </source>
</reference>
<dbReference type="Pfam" id="PF14427">
    <property type="entry name" value="Pput2613-deam"/>
    <property type="match status" value="1"/>
</dbReference>
<sequence length="913" mass="98675">MVQHLAQVQPRKLQPPGLVPLQRCGPTSCDGSGPEPADHAVHDGKNLAAPVTDESFTMQRSADEDLAAYIAKDLAAYAAGHASPYAHIRSIFARVDSDIQDNVAADFTQLQNTNQLEEYAATPAGRAMLDLLTEAMLTGHVTSFETLQANRILSAKGRTITPEQQAKETTRIAKLRHRAEDSVTELAVDQQAMKLAHSMSDLIAVQRYDAITKKIQDAPANVEDNIAAHLIELLTTPQLEAAARAAAGRTMLDVCYDAIITGSVTAFERLQGDRILAARISSSGHGGAGEALENPTIFPLATGWGSTATIVAHLQSDGTVMVYYDTKTGARQPRFKQALNTLGRRFGDDKVFTGMILQPDEVVMVQLFDQDGVILPIPAIKLIDFFNQQQVDFIGKVTTITFLGATAGLGGVGGAGILGWADTVAFAISAGSIFVNTYRKDIARTSGGRSFLAAWDMAEGIAGLYGWGRLGVDGLRAVQAKVAPALRRWRAEAPTGLSAAERNTIAQAQQKTEAWLDGVKQAETAEIAKAEAGAAKKAATGEPTRHPADVEPAQSAKAHAPPAGPPKAPEASKVVAGGHSEVHVTGDRIVVCQLCPDLKDAVGEAITHPGVAAEVAEAERVAARGKPAGAAAKAEVAVLEAEKVNAETLRRQNVRYEREFIADPALAQEWSRIRGMKRGPSKAAAVHDLELRAARLKAANDRRVEGVRQQAEQLRAGAMKNAASAHELRELYRDQPKWVLDDLKRLEDQAVETMKKARKKPLERRHRRDPLLSEEIRRKHLLAEDVKWMERDYRMPHEAEVWVNGKAGKRLRSDRFTSGGVKDLDVAEHGFNEANTRSHTEAKALRELGIHPGETMYINGRYAPCRFCLARMQKAVDTFGGTVVYLWPGGPKGGARFFRGSGTATQLRGQGAV</sequence>
<dbReference type="Proteomes" id="UP000638848">
    <property type="component" value="Unassembled WGS sequence"/>
</dbReference>
<dbReference type="EMBL" id="BMEQ01000024">
    <property type="protein sequence ID" value="GGG66480.1"/>
    <property type="molecule type" value="Genomic_DNA"/>
</dbReference>
<dbReference type="InterPro" id="IPR027472">
    <property type="entry name" value="Pput2613-NH3ase"/>
</dbReference>
<protein>
    <submittedName>
        <fullName evidence="2">Uncharacterized protein</fullName>
    </submittedName>
</protein>
<feature type="region of interest" description="Disordered" evidence="1">
    <location>
        <begin position="1"/>
        <end position="42"/>
    </location>
</feature>
<name>A0A917LZS0_9MICC</name>
<accession>A0A917LZS0</accession>
<feature type="region of interest" description="Disordered" evidence="1">
    <location>
        <begin position="531"/>
        <end position="575"/>
    </location>
</feature>
<reference evidence="2" key="1">
    <citation type="journal article" date="2014" name="Int. J. Syst. Evol. Microbiol.">
        <title>Complete genome sequence of Corynebacterium casei LMG S-19264T (=DSM 44701T), isolated from a smear-ripened cheese.</title>
        <authorList>
            <consortium name="US DOE Joint Genome Institute (JGI-PGF)"/>
            <person name="Walter F."/>
            <person name="Albersmeier A."/>
            <person name="Kalinowski J."/>
            <person name="Ruckert C."/>
        </authorList>
    </citation>
    <scope>NUCLEOTIDE SEQUENCE</scope>
    <source>
        <strain evidence="2">CGMCC 1.12187</strain>
    </source>
</reference>
<dbReference type="AlphaFoldDB" id="A0A917LZS0"/>
<comment type="caution">
    <text evidence="2">The sequence shown here is derived from an EMBL/GenBank/DDBJ whole genome shotgun (WGS) entry which is preliminary data.</text>
</comment>
<keyword evidence="3" id="KW-1185">Reference proteome</keyword>
<evidence type="ECO:0000313" key="2">
    <source>
        <dbReference type="EMBL" id="GGG66480.1"/>
    </source>
</evidence>
<organism evidence="2 3">
    <name type="scientific">Kocuria dechangensis</name>
    <dbReference type="NCBI Taxonomy" id="1176249"/>
    <lineage>
        <taxon>Bacteria</taxon>
        <taxon>Bacillati</taxon>
        <taxon>Actinomycetota</taxon>
        <taxon>Actinomycetes</taxon>
        <taxon>Micrococcales</taxon>
        <taxon>Micrococcaceae</taxon>
        <taxon>Kocuria</taxon>
    </lineage>
</organism>
<evidence type="ECO:0000256" key="1">
    <source>
        <dbReference type="SAM" id="MobiDB-lite"/>
    </source>
</evidence>
<gene>
    <name evidence="2" type="ORF">GCM10011374_33240</name>
</gene>
<evidence type="ECO:0000313" key="3">
    <source>
        <dbReference type="Proteomes" id="UP000638848"/>
    </source>
</evidence>